<evidence type="ECO:0000256" key="1">
    <source>
        <dbReference type="SAM" id="MobiDB-lite"/>
    </source>
</evidence>
<comment type="caution">
    <text evidence="2">The sequence shown here is derived from an EMBL/GenBank/DDBJ whole genome shotgun (WGS) entry which is preliminary data.</text>
</comment>
<dbReference type="EMBL" id="MU069566">
    <property type="protein sequence ID" value="KAF5838783.1"/>
    <property type="molecule type" value="Genomic_DNA"/>
</dbReference>
<name>A0ABQ7GVZ4_DUNSA</name>
<dbReference type="Proteomes" id="UP000815325">
    <property type="component" value="Unassembled WGS sequence"/>
</dbReference>
<gene>
    <name evidence="2" type="ORF">DUNSADRAFT_2246</name>
</gene>
<feature type="region of interest" description="Disordered" evidence="1">
    <location>
        <begin position="68"/>
        <end position="130"/>
    </location>
</feature>
<dbReference type="SUPFAM" id="SSF53474">
    <property type="entry name" value="alpha/beta-Hydrolases"/>
    <property type="match status" value="1"/>
</dbReference>
<feature type="non-terminal residue" evidence="2">
    <location>
        <position position="1"/>
    </location>
</feature>
<reference evidence="2" key="1">
    <citation type="submission" date="2017-08" db="EMBL/GenBank/DDBJ databases">
        <authorList>
            <person name="Polle J.E."/>
            <person name="Barry K."/>
            <person name="Cushman J."/>
            <person name="Schmutz J."/>
            <person name="Tran D."/>
            <person name="Hathwaick L.T."/>
            <person name="Yim W.C."/>
            <person name="Jenkins J."/>
            <person name="Mckie-Krisberg Z.M."/>
            <person name="Prochnik S."/>
            <person name="Lindquist E."/>
            <person name="Dockter R.B."/>
            <person name="Adam C."/>
            <person name="Molina H."/>
            <person name="Bunkerborg J."/>
            <person name="Jin E."/>
            <person name="Buchheim M."/>
            <person name="Magnuson J."/>
        </authorList>
    </citation>
    <scope>NUCLEOTIDE SEQUENCE</scope>
    <source>
        <strain evidence="2">CCAP 19/18</strain>
    </source>
</reference>
<sequence length="315" mass="34759">KKCFDVIGVPAVIHKDHAMQAKTPPLLAQRPAQRPAHLCLFPPCTTQLRIEHRPSPPPERAQCINIDRAPGHAHASPPHQRTRRRGPGGDQWEHGQVHWPPQCRQEGFPAPSELYSNHEQQRKPPSHPQRFRVSRRSILQAGGVALLPACAASAQTPIPDGVQQALPQPGLSRQACLEKYLQYLTAPDYWKEGPLRAVRLPIKLSHVLTSCYSSGFAGTSCQVKFDMFYPKGGATLGLGPPYPLALITSGFFVSSEAYKSYAQRLASWGYAVLLYDKQETMSDILDDVTSVAALRQCIDLASSDPLIKRVADPSR</sequence>
<dbReference type="Gene3D" id="3.40.50.1820">
    <property type="entry name" value="alpha/beta hydrolase"/>
    <property type="match status" value="1"/>
</dbReference>
<evidence type="ECO:0000313" key="3">
    <source>
        <dbReference type="Proteomes" id="UP000815325"/>
    </source>
</evidence>
<proteinExistence type="predicted"/>
<dbReference type="InterPro" id="IPR029058">
    <property type="entry name" value="AB_hydrolase_fold"/>
</dbReference>
<keyword evidence="3" id="KW-1185">Reference proteome</keyword>
<evidence type="ECO:0000313" key="2">
    <source>
        <dbReference type="EMBL" id="KAF5838783.1"/>
    </source>
</evidence>
<evidence type="ECO:0008006" key="4">
    <source>
        <dbReference type="Google" id="ProtNLM"/>
    </source>
</evidence>
<protein>
    <recommendedName>
        <fullName evidence="4">1-alkyl-2-acetylglycerophosphocholine esterase</fullName>
    </recommendedName>
</protein>
<organism evidence="2 3">
    <name type="scientific">Dunaliella salina</name>
    <name type="common">Green alga</name>
    <name type="synonym">Protococcus salinus</name>
    <dbReference type="NCBI Taxonomy" id="3046"/>
    <lineage>
        <taxon>Eukaryota</taxon>
        <taxon>Viridiplantae</taxon>
        <taxon>Chlorophyta</taxon>
        <taxon>core chlorophytes</taxon>
        <taxon>Chlorophyceae</taxon>
        <taxon>CS clade</taxon>
        <taxon>Chlamydomonadales</taxon>
        <taxon>Dunaliellaceae</taxon>
        <taxon>Dunaliella</taxon>
    </lineage>
</organism>
<accession>A0ABQ7GVZ4</accession>